<evidence type="ECO:0000313" key="3">
    <source>
        <dbReference type="Proteomes" id="UP001066276"/>
    </source>
</evidence>
<proteinExistence type="predicted"/>
<dbReference type="EMBL" id="JANPWB010000001">
    <property type="protein sequence ID" value="KAJ1216671.1"/>
    <property type="molecule type" value="Genomic_DNA"/>
</dbReference>
<feature type="region of interest" description="Disordered" evidence="1">
    <location>
        <begin position="1"/>
        <end position="26"/>
    </location>
</feature>
<accession>A0AAV7WV26</accession>
<keyword evidence="3" id="KW-1185">Reference proteome</keyword>
<dbReference type="Proteomes" id="UP001066276">
    <property type="component" value="Chromosome 1_1"/>
</dbReference>
<gene>
    <name evidence="2" type="ORF">NDU88_004272</name>
</gene>
<dbReference type="AlphaFoldDB" id="A0AAV7WV26"/>
<feature type="compositionally biased region" description="Basic and acidic residues" evidence="1">
    <location>
        <begin position="1"/>
        <end position="24"/>
    </location>
</feature>
<protein>
    <submittedName>
        <fullName evidence="2">Uncharacterized protein</fullName>
    </submittedName>
</protein>
<organism evidence="2 3">
    <name type="scientific">Pleurodeles waltl</name>
    <name type="common">Iberian ribbed newt</name>
    <dbReference type="NCBI Taxonomy" id="8319"/>
    <lineage>
        <taxon>Eukaryota</taxon>
        <taxon>Metazoa</taxon>
        <taxon>Chordata</taxon>
        <taxon>Craniata</taxon>
        <taxon>Vertebrata</taxon>
        <taxon>Euteleostomi</taxon>
        <taxon>Amphibia</taxon>
        <taxon>Batrachia</taxon>
        <taxon>Caudata</taxon>
        <taxon>Salamandroidea</taxon>
        <taxon>Salamandridae</taxon>
        <taxon>Pleurodelinae</taxon>
        <taxon>Pleurodeles</taxon>
    </lineage>
</organism>
<evidence type="ECO:0000313" key="2">
    <source>
        <dbReference type="EMBL" id="KAJ1216671.1"/>
    </source>
</evidence>
<name>A0AAV7WV26_PLEWA</name>
<comment type="caution">
    <text evidence="2">The sequence shown here is derived from an EMBL/GenBank/DDBJ whole genome shotgun (WGS) entry which is preliminary data.</text>
</comment>
<reference evidence="2" key="1">
    <citation type="journal article" date="2022" name="bioRxiv">
        <title>Sequencing and chromosome-scale assembly of the giantPleurodeles waltlgenome.</title>
        <authorList>
            <person name="Brown T."/>
            <person name="Elewa A."/>
            <person name="Iarovenko S."/>
            <person name="Subramanian E."/>
            <person name="Araus A.J."/>
            <person name="Petzold A."/>
            <person name="Susuki M."/>
            <person name="Suzuki K.-i.T."/>
            <person name="Hayashi T."/>
            <person name="Toyoda A."/>
            <person name="Oliveira C."/>
            <person name="Osipova E."/>
            <person name="Leigh N.D."/>
            <person name="Simon A."/>
            <person name="Yun M.H."/>
        </authorList>
    </citation>
    <scope>NUCLEOTIDE SEQUENCE</scope>
    <source>
        <strain evidence="2">20211129_DDA</strain>
        <tissue evidence="2">Liver</tissue>
    </source>
</reference>
<sequence length="103" mass="11743">MAGRRDQERSWVVEKEDKEGRLQRDSPAIDNAFADYYEDLYQTATSMGDSDCMELLRDIRLNELEQESRVALEEDLTVEEVTQAMHGIQSGKAMGPNGMPIEM</sequence>
<evidence type="ECO:0000256" key="1">
    <source>
        <dbReference type="SAM" id="MobiDB-lite"/>
    </source>
</evidence>